<feature type="transmembrane region" description="Helical" evidence="7">
    <location>
        <begin position="209"/>
        <end position="229"/>
    </location>
</feature>
<comment type="similarity">
    <text evidence="2">Belongs to the major facilitator superfamily.</text>
</comment>
<evidence type="ECO:0000256" key="2">
    <source>
        <dbReference type="ARBA" id="ARBA00008335"/>
    </source>
</evidence>
<reference evidence="9 10" key="1">
    <citation type="submission" date="2016-10" db="EMBL/GenBank/DDBJ databases">
        <authorList>
            <person name="de Groot N.N."/>
        </authorList>
    </citation>
    <scope>NUCLEOTIDE SEQUENCE [LARGE SCALE GENOMIC DNA]</scope>
    <source>
        <strain evidence="9 10">DSM 18180</strain>
    </source>
</reference>
<dbReference type="OrthoDB" id="1274407at2"/>
<dbReference type="InterPro" id="IPR011701">
    <property type="entry name" value="MFS"/>
</dbReference>
<evidence type="ECO:0000313" key="9">
    <source>
        <dbReference type="EMBL" id="SFZ95015.1"/>
    </source>
</evidence>
<dbReference type="AlphaFoldDB" id="A0A1K2IRL8"/>
<feature type="transmembrane region" description="Helical" evidence="7">
    <location>
        <begin position="103"/>
        <end position="126"/>
    </location>
</feature>
<dbReference type="STRING" id="369401.SAMN05428642_10634"/>
<feature type="domain" description="Major facilitator superfamily (MFS) profile" evidence="8">
    <location>
        <begin position="7"/>
        <end position="385"/>
    </location>
</feature>
<keyword evidence="6 7" id="KW-0472">Membrane</keyword>
<keyword evidence="4 7" id="KW-0812">Transmembrane</keyword>
<dbReference type="PANTHER" id="PTHR23514">
    <property type="entry name" value="BYPASS OF STOP CODON PROTEIN 6"/>
    <property type="match status" value="1"/>
</dbReference>
<dbReference type="SUPFAM" id="SSF103473">
    <property type="entry name" value="MFS general substrate transporter"/>
    <property type="match status" value="1"/>
</dbReference>
<accession>A0A1K2IRL8</accession>
<protein>
    <submittedName>
        <fullName evidence="9">Fucose permease</fullName>
    </submittedName>
</protein>
<evidence type="ECO:0000256" key="1">
    <source>
        <dbReference type="ARBA" id="ARBA00004127"/>
    </source>
</evidence>
<dbReference type="RefSeq" id="WP_072403675.1">
    <property type="nucleotide sequence ID" value="NZ_FPKV01000006.1"/>
</dbReference>
<dbReference type="Proteomes" id="UP000182544">
    <property type="component" value="Unassembled WGS sequence"/>
</dbReference>
<dbReference type="InterPro" id="IPR036259">
    <property type="entry name" value="MFS_trans_sf"/>
</dbReference>
<sequence>MIEKSQKIIIVYLGGLLTGLSLILFPAMGSIFTDASQFGLSSSQFGNIFIPQALLAIVSALAIPFFVSKYGIKRALILGLGALILSTFLLYLSHFYIYEKEAALIILFLGTTFLGFGFGTVITVLNPLAFQLFPNNELASVTGLHFALGLGTAGAPLFLGLIKNTDSWYYLPILVCFVLIGLMTLVFFVSFKENKLFNIKGGLKIPSQLWWFITIVILYGICEGALGSYSTVFLKSQGLNIQQASLGLAMFWSGLALGRILFSLLSIKFNLKWIYVLAMSIVAVLLFFNPFYKSAYINILIMGLSGLCMSSIFPNSVSWSTKVFSKNAVLVSGVLVASLQLGTGISTNFLGILSTTISLSFLFKIIAGIAFLVFIIIYLVNRKFKTNQIQS</sequence>
<dbReference type="PANTHER" id="PTHR23514:SF3">
    <property type="entry name" value="BYPASS OF STOP CODON PROTEIN 6"/>
    <property type="match status" value="1"/>
</dbReference>
<evidence type="ECO:0000256" key="3">
    <source>
        <dbReference type="ARBA" id="ARBA00022448"/>
    </source>
</evidence>
<dbReference type="PROSITE" id="PS50850">
    <property type="entry name" value="MFS"/>
    <property type="match status" value="1"/>
</dbReference>
<dbReference type="GO" id="GO:0012505">
    <property type="term" value="C:endomembrane system"/>
    <property type="evidence" value="ECO:0007669"/>
    <property type="project" value="UniProtKB-SubCell"/>
</dbReference>
<keyword evidence="3" id="KW-0813">Transport</keyword>
<dbReference type="GO" id="GO:0016020">
    <property type="term" value="C:membrane"/>
    <property type="evidence" value="ECO:0007669"/>
    <property type="project" value="TreeGrafter"/>
</dbReference>
<dbReference type="InterPro" id="IPR051788">
    <property type="entry name" value="MFS_Transporter"/>
</dbReference>
<dbReference type="Pfam" id="PF07690">
    <property type="entry name" value="MFS_1"/>
    <property type="match status" value="1"/>
</dbReference>
<feature type="transmembrane region" description="Helical" evidence="7">
    <location>
        <begin position="273"/>
        <end position="291"/>
    </location>
</feature>
<dbReference type="InterPro" id="IPR020846">
    <property type="entry name" value="MFS_dom"/>
</dbReference>
<feature type="transmembrane region" description="Helical" evidence="7">
    <location>
        <begin position="168"/>
        <end position="189"/>
    </location>
</feature>
<feature type="transmembrane region" description="Helical" evidence="7">
    <location>
        <begin position="359"/>
        <end position="380"/>
    </location>
</feature>
<evidence type="ECO:0000256" key="6">
    <source>
        <dbReference type="ARBA" id="ARBA00023136"/>
    </source>
</evidence>
<dbReference type="EMBL" id="FPKV01000006">
    <property type="protein sequence ID" value="SFZ95015.1"/>
    <property type="molecule type" value="Genomic_DNA"/>
</dbReference>
<name>A0A1K2IRL8_9FLAO</name>
<dbReference type="Gene3D" id="1.20.1250.20">
    <property type="entry name" value="MFS general substrate transporter like domains"/>
    <property type="match status" value="2"/>
</dbReference>
<organism evidence="9 10">
    <name type="scientific">Flaviramulus basaltis</name>
    <dbReference type="NCBI Taxonomy" id="369401"/>
    <lineage>
        <taxon>Bacteria</taxon>
        <taxon>Pseudomonadati</taxon>
        <taxon>Bacteroidota</taxon>
        <taxon>Flavobacteriia</taxon>
        <taxon>Flavobacteriales</taxon>
        <taxon>Flavobacteriaceae</taxon>
        <taxon>Flaviramulus</taxon>
    </lineage>
</organism>
<feature type="transmembrane region" description="Helical" evidence="7">
    <location>
        <begin position="48"/>
        <end position="68"/>
    </location>
</feature>
<gene>
    <name evidence="9" type="ORF">SAMN05428642_10634</name>
</gene>
<keyword evidence="10" id="KW-1185">Reference proteome</keyword>
<feature type="transmembrane region" description="Helical" evidence="7">
    <location>
        <begin position="9"/>
        <end position="28"/>
    </location>
</feature>
<feature type="transmembrane region" description="Helical" evidence="7">
    <location>
        <begin position="75"/>
        <end position="97"/>
    </location>
</feature>
<evidence type="ECO:0000256" key="7">
    <source>
        <dbReference type="SAM" id="Phobius"/>
    </source>
</evidence>
<evidence type="ECO:0000259" key="8">
    <source>
        <dbReference type="PROSITE" id="PS50850"/>
    </source>
</evidence>
<feature type="transmembrane region" description="Helical" evidence="7">
    <location>
        <begin position="297"/>
        <end position="317"/>
    </location>
</feature>
<evidence type="ECO:0000256" key="4">
    <source>
        <dbReference type="ARBA" id="ARBA00022692"/>
    </source>
</evidence>
<feature type="transmembrane region" description="Helical" evidence="7">
    <location>
        <begin position="241"/>
        <end position="261"/>
    </location>
</feature>
<comment type="subcellular location">
    <subcellularLocation>
        <location evidence="1">Endomembrane system</location>
        <topology evidence="1">Multi-pass membrane protein</topology>
    </subcellularLocation>
</comment>
<keyword evidence="5 7" id="KW-1133">Transmembrane helix</keyword>
<evidence type="ECO:0000313" key="10">
    <source>
        <dbReference type="Proteomes" id="UP000182544"/>
    </source>
</evidence>
<proteinExistence type="inferred from homology"/>
<evidence type="ECO:0000256" key="5">
    <source>
        <dbReference type="ARBA" id="ARBA00022989"/>
    </source>
</evidence>
<feature type="transmembrane region" description="Helical" evidence="7">
    <location>
        <begin position="138"/>
        <end position="162"/>
    </location>
</feature>
<dbReference type="GO" id="GO:0022857">
    <property type="term" value="F:transmembrane transporter activity"/>
    <property type="evidence" value="ECO:0007669"/>
    <property type="project" value="InterPro"/>
</dbReference>
<feature type="transmembrane region" description="Helical" evidence="7">
    <location>
        <begin position="329"/>
        <end position="353"/>
    </location>
</feature>